<dbReference type="OrthoDB" id="391988at2759"/>
<evidence type="ECO:0000256" key="8">
    <source>
        <dbReference type="ARBA" id="ARBA00023210"/>
    </source>
</evidence>
<comment type="similarity">
    <text evidence="2">Belongs to the TRAFAC class TrmE-Era-EngA-EngB-Septin-like GTPase superfamily. EngB GTPase family.</text>
</comment>
<dbReference type="PROSITE" id="PS51706">
    <property type="entry name" value="G_ENGB"/>
    <property type="match status" value="1"/>
</dbReference>
<dbReference type="InterPro" id="IPR027417">
    <property type="entry name" value="P-loop_NTPase"/>
</dbReference>
<dbReference type="CDD" id="cd01876">
    <property type="entry name" value="YihA_EngB"/>
    <property type="match status" value="1"/>
</dbReference>
<accession>A0A7I8KK66</accession>
<organism evidence="11 12">
    <name type="scientific">Spirodela intermedia</name>
    <name type="common">Intermediate duckweed</name>
    <dbReference type="NCBI Taxonomy" id="51605"/>
    <lineage>
        <taxon>Eukaryota</taxon>
        <taxon>Viridiplantae</taxon>
        <taxon>Streptophyta</taxon>
        <taxon>Embryophyta</taxon>
        <taxon>Tracheophyta</taxon>
        <taxon>Spermatophyta</taxon>
        <taxon>Magnoliopsida</taxon>
        <taxon>Liliopsida</taxon>
        <taxon>Araceae</taxon>
        <taxon>Lemnoideae</taxon>
        <taxon>Spirodela</taxon>
    </lineage>
</organism>
<dbReference type="Pfam" id="PF01926">
    <property type="entry name" value="MMR_HSR1"/>
    <property type="match status" value="1"/>
</dbReference>
<dbReference type="SUPFAM" id="SSF52540">
    <property type="entry name" value="P-loop containing nucleoside triphosphate hydrolases"/>
    <property type="match status" value="1"/>
</dbReference>
<dbReference type="GO" id="GO:0051301">
    <property type="term" value="P:cell division"/>
    <property type="evidence" value="ECO:0007669"/>
    <property type="project" value="UniProtKB-KW"/>
</dbReference>
<dbReference type="EMBL" id="LR746269">
    <property type="protein sequence ID" value="CAA7397375.1"/>
    <property type="molecule type" value="Genomic_DNA"/>
</dbReference>
<dbReference type="GO" id="GO:0046872">
    <property type="term" value="F:metal ion binding"/>
    <property type="evidence" value="ECO:0007669"/>
    <property type="project" value="UniProtKB-KW"/>
</dbReference>
<dbReference type="AlphaFoldDB" id="A0A7I8KK66"/>
<dbReference type="Gene3D" id="3.40.50.300">
    <property type="entry name" value="P-loop containing nucleotide triphosphate hydrolases"/>
    <property type="match status" value="1"/>
</dbReference>
<evidence type="ECO:0000259" key="10">
    <source>
        <dbReference type="PROSITE" id="PS51706"/>
    </source>
</evidence>
<dbReference type="InterPro" id="IPR006073">
    <property type="entry name" value="GTP-bd"/>
</dbReference>
<keyword evidence="8" id="KW-0717">Septation</keyword>
<dbReference type="PANTHER" id="PTHR11649:SF13">
    <property type="entry name" value="ENGB-TYPE G DOMAIN-CONTAINING PROTEIN"/>
    <property type="match status" value="1"/>
</dbReference>
<gene>
    <name evidence="11" type="ORF">SI8410_06008040</name>
</gene>
<evidence type="ECO:0000256" key="7">
    <source>
        <dbReference type="ARBA" id="ARBA00023134"/>
    </source>
</evidence>
<keyword evidence="7" id="KW-0342">GTP-binding</keyword>
<evidence type="ECO:0000256" key="2">
    <source>
        <dbReference type="ARBA" id="ARBA00009638"/>
    </source>
</evidence>
<evidence type="ECO:0000256" key="6">
    <source>
        <dbReference type="ARBA" id="ARBA00022842"/>
    </source>
</evidence>
<evidence type="ECO:0000256" key="1">
    <source>
        <dbReference type="ARBA" id="ARBA00001946"/>
    </source>
</evidence>
<evidence type="ECO:0000313" key="11">
    <source>
        <dbReference type="EMBL" id="CAA7397375.1"/>
    </source>
</evidence>
<reference evidence="11" key="1">
    <citation type="submission" date="2020-02" db="EMBL/GenBank/DDBJ databases">
        <authorList>
            <person name="Scholz U."/>
            <person name="Mascher M."/>
            <person name="Fiebig A."/>
        </authorList>
    </citation>
    <scope>NUCLEOTIDE SEQUENCE</scope>
</reference>
<evidence type="ECO:0000256" key="9">
    <source>
        <dbReference type="ARBA" id="ARBA00023306"/>
    </source>
</evidence>
<keyword evidence="12" id="KW-1185">Reference proteome</keyword>
<keyword evidence="6" id="KW-0460">Magnesium</keyword>
<dbReference type="Proteomes" id="UP000663760">
    <property type="component" value="Chromosome 6"/>
</dbReference>
<evidence type="ECO:0000313" key="12">
    <source>
        <dbReference type="Proteomes" id="UP000663760"/>
    </source>
</evidence>
<protein>
    <recommendedName>
        <fullName evidence="10">EngB-type G domain-containing protein</fullName>
    </recommendedName>
</protein>
<dbReference type="PANTHER" id="PTHR11649">
    <property type="entry name" value="MSS1/TRME-RELATED GTP-BINDING PROTEIN"/>
    <property type="match status" value="1"/>
</dbReference>
<name>A0A7I8KK66_SPIIN</name>
<dbReference type="GO" id="GO:0005525">
    <property type="term" value="F:GTP binding"/>
    <property type="evidence" value="ECO:0007669"/>
    <property type="project" value="UniProtKB-KW"/>
</dbReference>
<evidence type="ECO:0000256" key="3">
    <source>
        <dbReference type="ARBA" id="ARBA00022618"/>
    </source>
</evidence>
<feature type="domain" description="EngB-type G" evidence="10">
    <location>
        <begin position="152"/>
        <end position="332"/>
    </location>
</feature>
<dbReference type="InterPro" id="IPR030393">
    <property type="entry name" value="G_ENGB_dom"/>
</dbReference>
<keyword evidence="3" id="KW-0132">Cell division</keyword>
<evidence type="ECO:0000256" key="5">
    <source>
        <dbReference type="ARBA" id="ARBA00022741"/>
    </source>
</evidence>
<comment type="cofactor">
    <cofactor evidence="1">
        <name>Mg(2+)</name>
        <dbReference type="ChEBI" id="CHEBI:18420"/>
    </cofactor>
</comment>
<dbReference type="HAMAP" id="MF_00321">
    <property type="entry name" value="GTPase_EngB"/>
    <property type="match status" value="1"/>
</dbReference>
<sequence length="336" mass="37348">MILSQRLPHRILPSSSSSSAFLGFSNTISSICGRRLTVRGGRPLVLPLVTTSASTVAVEPEVDVSFSEQNAVSDDEELRFAAQTPEFEQAPIRLPLQKLFVPPEVDLIGGVGSARVLKGSNIVLGPYAKGELVSAAEFVKSSTKTEDCPSDGLPEFALVGRSNVGKSSLLNSIVRRKRLALTSKKPGKTQCINHFRINDSWYLVDLPGYGYASAPQQLRTDWDKFTKDYFLKRQTLVSVFLLIDASIPPKKTDLQYACWLGQNQVPMTILFTKCDKRKKAKNGGKRPEENAEDFQNLIGEFFQTAPPWILTSSVTNQGRDEILLHMGQLRNYWLKR</sequence>
<proteinExistence type="inferred from homology"/>
<keyword evidence="4" id="KW-0479">Metal-binding</keyword>
<keyword evidence="5" id="KW-0547">Nucleotide-binding</keyword>
<dbReference type="NCBIfam" id="TIGR03598">
    <property type="entry name" value="GTPase_YsxC"/>
    <property type="match status" value="1"/>
</dbReference>
<evidence type="ECO:0000256" key="4">
    <source>
        <dbReference type="ARBA" id="ARBA00022723"/>
    </source>
</evidence>
<keyword evidence="9" id="KW-0131">Cell cycle</keyword>
<dbReference type="InterPro" id="IPR019987">
    <property type="entry name" value="GTP-bd_ribosome_bio_YsxC"/>
</dbReference>